<comment type="caution">
    <text evidence="1">The sequence shown here is derived from an EMBL/GenBank/DDBJ whole genome shotgun (WGS) entry which is preliminary data.</text>
</comment>
<reference evidence="1 2" key="1">
    <citation type="submission" date="2017-01" db="EMBL/GenBank/DDBJ databases">
        <title>Novel large sulfur bacteria in the metagenomes of groundwater-fed chemosynthetic microbial mats in the Lake Huron basin.</title>
        <authorList>
            <person name="Sharrar A.M."/>
            <person name="Flood B.E."/>
            <person name="Bailey J.V."/>
            <person name="Jones D.S."/>
            <person name="Biddanda B."/>
            <person name="Ruberg S.A."/>
            <person name="Marcus D.N."/>
            <person name="Dick G.J."/>
        </authorList>
    </citation>
    <scope>NUCLEOTIDE SEQUENCE [LARGE SCALE GENOMIC DNA]</scope>
    <source>
        <strain evidence="1">A8</strain>
    </source>
</reference>
<sequence length="234" mass="25786">MNRMQNPNLEILTLAVNQLGKLADDLVFLGGCATGLLITDPAAPPIRVTRDVDAIVQVLTLADYRQLEKRLRAHGFSEDSSDDAPICRWTSGDVILDVMPTDTRILGFGNQWYAPAIQNADSILLSSGRQIRMVSAPYFLITKLEAFDGRGSGDYLMSHDIEDIIAVLDGRPSLIAEVKRAPAELVQELEKRFRSLLQDRQFIDAVSGHMPADAMSQARVPIILDRISKLAASK</sequence>
<gene>
    <name evidence="1" type="ORF">BWK73_33860</name>
</gene>
<organism evidence="1 2">
    <name type="scientific">Thiothrix lacustris</name>
    <dbReference type="NCBI Taxonomy" id="525917"/>
    <lineage>
        <taxon>Bacteria</taxon>
        <taxon>Pseudomonadati</taxon>
        <taxon>Pseudomonadota</taxon>
        <taxon>Gammaproteobacteria</taxon>
        <taxon>Thiotrichales</taxon>
        <taxon>Thiotrichaceae</taxon>
        <taxon>Thiothrix</taxon>
    </lineage>
</organism>
<dbReference type="AlphaFoldDB" id="A0A1Y1QHC5"/>
<protein>
    <recommendedName>
        <fullName evidence="3">Nucleotidyl transferase AbiEii/AbiGii toxin family protein</fullName>
    </recommendedName>
</protein>
<proteinExistence type="predicted"/>
<accession>A0A1Y1QHC5</accession>
<dbReference type="EMBL" id="MTEJ01000295">
    <property type="protein sequence ID" value="OQX05327.1"/>
    <property type="molecule type" value="Genomic_DNA"/>
</dbReference>
<evidence type="ECO:0000313" key="2">
    <source>
        <dbReference type="Proteomes" id="UP000192491"/>
    </source>
</evidence>
<dbReference type="Proteomes" id="UP000192491">
    <property type="component" value="Unassembled WGS sequence"/>
</dbReference>
<evidence type="ECO:0008006" key="3">
    <source>
        <dbReference type="Google" id="ProtNLM"/>
    </source>
</evidence>
<name>A0A1Y1QHC5_9GAMM</name>
<evidence type="ECO:0000313" key="1">
    <source>
        <dbReference type="EMBL" id="OQX05327.1"/>
    </source>
</evidence>